<name>A0ABQ9GXJ7_9NEOP</name>
<evidence type="ECO:0000313" key="2">
    <source>
        <dbReference type="Proteomes" id="UP001159363"/>
    </source>
</evidence>
<evidence type="ECO:0000313" key="1">
    <source>
        <dbReference type="EMBL" id="KAJ8876754.1"/>
    </source>
</evidence>
<accession>A0ABQ9GXJ7</accession>
<keyword evidence="2" id="KW-1185">Reference proteome</keyword>
<sequence>MSPLEYKGIFDTFGTVKSIGDDVSVFIWKDAIQSVVRGAGELRFKFAPSKRLLLKRDRVHWKLNILVKGNVDYRTNMNMVEYRSIFKNNNDVDHIIPDPLTISVNAKAAKLKDV</sequence>
<gene>
    <name evidence="1" type="ORF">PR048_021201</name>
</gene>
<reference evidence="1 2" key="1">
    <citation type="submission" date="2023-02" db="EMBL/GenBank/DDBJ databases">
        <title>LHISI_Scaffold_Assembly.</title>
        <authorList>
            <person name="Stuart O.P."/>
            <person name="Cleave R."/>
            <person name="Magrath M.J.L."/>
            <person name="Mikheyev A.S."/>
        </authorList>
    </citation>
    <scope>NUCLEOTIDE SEQUENCE [LARGE SCALE GENOMIC DNA]</scope>
    <source>
        <strain evidence="1">Daus_M_001</strain>
        <tissue evidence="1">Leg muscle</tissue>
    </source>
</reference>
<organism evidence="1 2">
    <name type="scientific">Dryococelus australis</name>
    <dbReference type="NCBI Taxonomy" id="614101"/>
    <lineage>
        <taxon>Eukaryota</taxon>
        <taxon>Metazoa</taxon>
        <taxon>Ecdysozoa</taxon>
        <taxon>Arthropoda</taxon>
        <taxon>Hexapoda</taxon>
        <taxon>Insecta</taxon>
        <taxon>Pterygota</taxon>
        <taxon>Neoptera</taxon>
        <taxon>Polyneoptera</taxon>
        <taxon>Phasmatodea</taxon>
        <taxon>Verophasmatodea</taxon>
        <taxon>Anareolatae</taxon>
        <taxon>Phasmatidae</taxon>
        <taxon>Eurycanthinae</taxon>
        <taxon>Dryococelus</taxon>
    </lineage>
</organism>
<proteinExistence type="predicted"/>
<protein>
    <submittedName>
        <fullName evidence="1">Uncharacterized protein</fullName>
    </submittedName>
</protein>
<dbReference type="Proteomes" id="UP001159363">
    <property type="component" value="Chromosome 7"/>
</dbReference>
<dbReference type="EMBL" id="JARBHB010000008">
    <property type="protein sequence ID" value="KAJ8876754.1"/>
    <property type="molecule type" value="Genomic_DNA"/>
</dbReference>
<comment type="caution">
    <text evidence="1">The sequence shown here is derived from an EMBL/GenBank/DDBJ whole genome shotgun (WGS) entry which is preliminary data.</text>
</comment>